<reference evidence="2 3" key="1">
    <citation type="submission" date="2018-11" db="EMBL/GenBank/DDBJ databases">
        <authorList>
            <person name="Li F."/>
        </authorList>
    </citation>
    <scope>NUCLEOTIDE SEQUENCE [LARGE SCALE GENOMIC DNA]</scope>
    <source>
        <strain evidence="2 3">Gsoil 818</strain>
    </source>
</reference>
<protein>
    <submittedName>
        <fullName evidence="2">Uncharacterized protein</fullName>
    </submittedName>
</protein>
<evidence type="ECO:0000313" key="3">
    <source>
        <dbReference type="Proteomes" id="UP000279994"/>
    </source>
</evidence>
<sequence>MHPVKLLERATSTAVHALRHPVASAAYTAGMARGLVGAALHGAATTGHDTGAGRTTVPPQRAAAPEPAPEPATAPREPERVMKAVPRPEDLEEPIVIEPDDEEPGESFATEPKAVSRESAHGGGPATDAEIDAWIDEAMARGEDVDVETSVGTTGAGVGNNPDTGDADRPEHLTQPLLDPSVAKAIRSESETLRKGADPEPDADS</sequence>
<evidence type="ECO:0000313" key="2">
    <source>
        <dbReference type="EMBL" id="RNM16385.1"/>
    </source>
</evidence>
<comment type="caution">
    <text evidence="2">The sequence shown here is derived from an EMBL/GenBank/DDBJ whole genome shotgun (WGS) entry which is preliminary data.</text>
</comment>
<name>A0A3N0GVA2_9ACTN</name>
<proteinExistence type="predicted"/>
<dbReference type="RefSeq" id="WP_123221881.1">
    <property type="nucleotide sequence ID" value="NZ_RJSF01000009.1"/>
</dbReference>
<feature type="compositionally biased region" description="Basic and acidic residues" evidence="1">
    <location>
        <begin position="76"/>
        <end position="89"/>
    </location>
</feature>
<dbReference type="AlphaFoldDB" id="A0A3N0GVA2"/>
<feature type="compositionally biased region" description="Low complexity" evidence="1">
    <location>
        <begin position="45"/>
        <end position="65"/>
    </location>
</feature>
<feature type="region of interest" description="Disordered" evidence="1">
    <location>
        <begin position="143"/>
        <end position="205"/>
    </location>
</feature>
<dbReference type="Proteomes" id="UP000279994">
    <property type="component" value="Unassembled WGS sequence"/>
</dbReference>
<feature type="compositionally biased region" description="Acidic residues" evidence="1">
    <location>
        <begin position="90"/>
        <end position="105"/>
    </location>
</feature>
<evidence type="ECO:0000256" key="1">
    <source>
        <dbReference type="SAM" id="MobiDB-lite"/>
    </source>
</evidence>
<keyword evidence="3" id="KW-1185">Reference proteome</keyword>
<dbReference type="EMBL" id="RJSF01000009">
    <property type="protein sequence ID" value="RNM16385.1"/>
    <property type="molecule type" value="Genomic_DNA"/>
</dbReference>
<gene>
    <name evidence="2" type="ORF">EFL26_05420</name>
</gene>
<organism evidence="2 3">
    <name type="scientific">Nocardioides pocheonensis</name>
    <dbReference type="NCBI Taxonomy" id="661485"/>
    <lineage>
        <taxon>Bacteria</taxon>
        <taxon>Bacillati</taxon>
        <taxon>Actinomycetota</taxon>
        <taxon>Actinomycetes</taxon>
        <taxon>Propionibacteriales</taxon>
        <taxon>Nocardioidaceae</taxon>
        <taxon>Nocardioides</taxon>
    </lineage>
</organism>
<feature type="region of interest" description="Disordered" evidence="1">
    <location>
        <begin position="45"/>
        <end position="129"/>
    </location>
</feature>
<feature type="compositionally biased region" description="Basic and acidic residues" evidence="1">
    <location>
        <begin position="186"/>
        <end position="198"/>
    </location>
</feature>
<accession>A0A3N0GVA2</accession>